<organism evidence="1 2">
    <name type="scientific">Streptosporangium carneum</name>
    <dbReference type="NCBI Taxonomy" id="47481"/>
    <lineage>
        <taxon>Bacteria</taxon>
        <taxon>Bacillati</taxon>
        <taxon>Actinomycetota</taxon>
        <taxon>Actinomycetes</taxon>
        <taxon>Streptosporangiales</taxon>
        <taxon>Streptosporangiaceae</taxon>
        <taxon>Streptosporangium</taxon>
    </lineage>
</organism>
<gene>
    <name evidence="1" type="ORF">GCM10017600_30660</name>
</gene>
<accession>A0A9W6I0B1</accession>
<dbReference type="Proteomes" id="UP001143474">
    <property type="component" value="Unassembled WGS sequence"/>
</dbReference>
<dbReference type="EMBL" id="BSEV01000005">
    <property type="protein sequence ID" value="GLK09660.1"/>
    <property type="molecule type" value="Genomic_DNA"/>
</dbReference>
<dbReference type="AlphaFoldDB" id="A0A9W6I0B1"/>
<dbReference type="RefSeq" id="WP_271218109.1">
    <property type="nucleotide sequence ID" value="NZ_BAAAVD010000045.1"/>
</dbReference>
<comment type="caution">
    <text evidence="1">The sequence shown here is derived from an EMBL/GenBank/DDBJ whole genome shotgun (WGS) entry which is preliminary data.</text>
</comment>
<reference evidence="1" key="1">
    <citation type="journal article" date="2014" name="Int. J. Syst. Evol. Microbiol.">
        <title>Complete genome sequence of Corynebacterium casei LMG S-19264T (=DSM 44701T), isolated from a smear-ripened cheese.</title>
        <authorList>
            <consortium name="US DOE Joint Genome Institute (JGI-PGF)"/>
            <person name="Walter F."/>
            <person name="Albersmeier A."/>
            <person name="Kalinowski J."/>
            <person name="Ruckert C."/>
        </authorList>
    </citation>
    <scope>NUCLEOTIDE SEQUENCE</scope>
    <source>
        <strain evidence="1">VKM Ac-2007</strain>
    </source>
</reference>
<sequence length="196" mass="21722">MKESVIEASLAEAGLIFMGMVAISDPLIPPDLATRASSCFSEELTLAESVYLDDPLLLEKANREWYRMSREGGLFGEGERKFLVAVNCADGDSPQIWWWAKAELSDPWDIMGAGAASGALGAAHSYPGFVMLSLDGDVIVRGDRGEVSIDLTVVREPHRLPIFLRHGEWLAAWPDTDEFTRAALKRWLEKARSREL</sequence>
<proteinExistence type="predicted"/>
<reference evidence="1" key="2">
    <citation type="submission" date="2023-01" db="EMBL/GenBank/DDBJ databases">
        <authorList>
            <person name="Sun Q."/>
            <person name="Evtushenko L."/>
        </authorList>
    </citation>
    <scope>NUCLEOTIDE SEQUENCE</scope>
    <source>
        <strain evidence="1">VKM Ac-2007</strain>
    </source>
</reference>
<keyword evidence="2" id="KW-1185">Reference proteome</keyword>
<evidence type="ECO:0000313" key="1">
    <source>
        <dbReference type="EMBL" id="GLK09660.1"/>
    </source>
</evidence>
<protein>
    <submittedName>
        <fullName evidence="1">Uncharacterized protein</fullName>
    </submittedName>
</protein>
<name>A0A9W6I0B1_9ACTN</name>
<evidence type="ECO:0000313" key="2">
    <source>
        <dbReference type="Proteomes" id="UP001143474"/>
    </source>
</evidence>